<evidence type="ECO:0000259" key="4">
    <source>
        <dbReference type="PROSITE" id="PS51379"/>
    </source>
</evidence>
<name>A0A3R6HM12_9BACT</name>
<gene>
    <name evidence="5" type="ORF">DW192_13625</name>
</gene>
<evidence type="ECO:0000256" key="1">
    <source>
        <dbReference type="ARBA" id="ARBA00022723"/>
    </source>
</evidence>
<dbReference type="RefSeq" id="WP_118255607.1">
    <property type="nucleotide sequence ID" value="NZ_QRKB01000045.1"/>
</dbReference>
<protein>
    <recommendedName>
        <fullName evidence="4">4Fe-4S ferredoxin-type domain-containing protein</fullName>
    </recommendedName>
</protein>
<keyword evidence="1" id="KW-0479">Metal-binding</keyword>
<dbReference type="InterPro" id="IPR017896">
    <property type="entry name" value="4Fe4S_Fe-S-bd"/>
</dbReference>
<evidence type="ECO:0000256" key="2">
    <source>
        <dbReference type="ARBA" id="ARBA00023004"/>
    </source>
</evidence>
<dbReference type="GO" id="GO:0051536">
    <property type="term" value="F:iron-sulfur cluster binding"/>
    <property type="evidence" value="ECO:0007669"/>
    <property type="project" value="UniProtKB-KW"/>
</dbReference>
<dbReference type="Pfam" id="PF04432">
    <property type="entry name" value="FrhB_FdhB_C"/>
    <property type="match status" value="1"/>
</dbReference>
<feature type="domain" description="4Fe-4S ferredoxin-type" evidence="4">
    <location>
        <begin position="1"/>
        <end position="30"/>
    </location>
</feature>
<evidence type="ECO:0000313" key="5">
    <source>
        <dbReference type="EMBL" id="RHH77493.1"/>
    </source>
</evidence>
<proteinExistence type="predicted"/>
<feature type="domain" description="4Fe-4S ferredoxin-type" evidence="4">
    <location>
        <begin position="35"/>
        <end position="65"/>
    </location>
</feature>
<dbReference type="InterPro" id="IPR052977">
    <property type="entry name" value="Polyferredoxin-like_ET"/>
</dbReference>
<dbReference type="EMBL" id="QRKB01000045">
    <property type="protein sequence ID" value="RHH77493.1"/>
    <property type="molecule type" value="Genomic_DNA"/>
</dbReference>
<dbReference type="PROSITE" id="PS51379">
    <property type="entry name" value="4FE4S_FER_2"/>
    <property type="match status" value="2"/>
</dbReference>
<dbReference type="Gene3D" id="3.30.70.20">
    <property type="match status" value="1"/>
</dbReference>
<dbReference type="PROSITE" id="PS00198">
    <property type="entry name" value="4FE4S_FER_1"/>
    <property type="match status" value="2"/>
</dbReference>
<sequence>MIKLATKDKCTGCAACYNVCGQNAINMEADCEGFLLPIIDGNKCIECHLCEKTCPILTSKSPKSDVKPKTYALWSLMDRTVSSSGGAFSAFSRLILERGGIVFGASFDGDLKCKHVGVTDIEGLKALRGSKYVQSNIGDSFQQVKESLRRGKYVLFCGTPCQIAGLKAYLRKDYDRLLTLDLACHGVPSQAVFDAYISKLSLRFLEFSRIDGFEFRQRDGWGKSPSVSLDGKLRLIFGKDNLYMEAFDRSMMFRKSCYSCQFAQLPRVGDCSIADFWGIGRHGKPFKHNITQGVSLVMVNNEKGMLFLNELKDVFIEERNLDEALIENHNLVRPSVLHPHREAIIKAFLNKSKSLKDIDTEFHIVNRNIKSIIKEYATKWHVFDFTKSIYNMILTKVNSGGVNSTPAYHVFHIPNEAMHQVAA</sequence>
<dbReference type="SUPFAM" id="SSF54862">
    <property type="entry name" value="4Fe-4S ferredoxins"/>
    <property type="match status" value="1"/>
</dbReference>
<organism evidence="5 6">
    <name type="scientific">Segatella copri</name>
    <dbReference type="NCBI Taxonomy" id="165179"/>
    <lineage>
        <taxon>Bacteria</taxon>
        <taxon>Pseudomonadati</taxon>
        <taxon>Bacteroidota</taxon>
        <taxon>Bacteroidia</taxon>
        <taxon>Bacteroidales</taxon>
        <taxon>Prevotellaceae</taxon>
        <taxon>Segatella</taxon>
    </lineage>
</organism>
<dbReference type="Pfam" id="PF12838">
    <property type="entry name" value="Fer4_7"/>
    <property type="match status" value="1"/>
</dbReference>
<evidence type="ECO:0000313" key="6">
    <source>
        <dbReference type="Proteomes" id="UP000284548"/>
    </source>
</evidence>
<evidence type="ECO:0000256" key="3">
    <source>
        <dbReference type="ARBA" id="ARBA00023014"/>
    </source>
</evidence>
<dbReference type="InterPro" id="IPR007525">
    <property type="entry name" value="FrhB_FdhB_C"/>
</dbReference>
<dbReference type="PANTHER" id="PTHR43193:SF2">
    <property type="entry name" value="POLYFERREDOXIN PROTEIN FWDF"/>
    <property type="match status" value="1"/>
</dbReference>
<dbReference type="PANTHER" id="PTHR43193">
    <property type="match status" value="1"/>
</dbReference>
<dbReference type="InterPro" id="IPR017900">
    <property type="entry name" value="4Fe4S_Fe_S_CS"/>
</dbReference>
<keyword evidence="3" id="KW-0411">Iron-sulfur</keyword>
<dbReference type="AlphaFoldDB" id="A0A3R6HM12"/>
<accession>A0A3R6HM12</accession>
<keyword evidence="2" id="KW-0408">Iron</keyword>
<reference evidence="5 6" key="1">
    <citation type="submission" date="2018-08" db="EMBL/GenBank/DDBJ databases">
        <title>A genome reference for cultivated species of the human gut microbiota.</title>
        <authorList>
            <person name="Zou Y."/>
            <person name="Xue W."/>
            <person name="Luo G."/>
        </authorList>
    </citation>
    <scope>NUCLEOTIDE SEQUENCE [LARGE SCALE GENOMIC DNA]</scope>
    <source>
        <strain evidence="5 6">AM16-54</strain>
    </source>
</reference>
<dbReference type="GO" id="GO:0046872">
    <property type="term" value="F:metal ion binding"/>
    <property type="evidence" value="ECO:0007669"/>
    <property type="project" value="UniProtKB-KW"/>
</dbReference>
<comment type="caution">
    <text evidence="5">The sequence shown here is derived from an EMBL/GenBank/DDBJ whole genome shotgun (WGS) entry which is preliminary data.</text>
</comment>
<dbReference type="Proteomes" id="UP000284548">
    <property type="component" value="Unassembled WGS sequence"/>
</dbReference>